<proteinExistence type="predicted"/>
<feature type="compositionally biased region" description="Polar residues" evidence="1">
    <location>
        <begin position="166"/>
        <end position="178"/>
    </location>
</feature>
<feature type="compositionally biased region" description="Polar residues" evidence="1">
    <location>
        <begin position="562"/>
        <end position="576"/>
    </location>
</feature>
<evidence type="ECO:0000313" key="3">
    <source>
        <dbReference type="Proteomes" id="UP001465755"/>
    </source>
</evidence>
<feature type="region of interest" description="Disordered" evidence="1">
    <location>
        <begin position="538"/>
        <end position="607"/>
    </location>
</feature>
<accession>A0AAW1PI57</accession>
<feature type="compositionally biased region" description="Basic and acidic residues" evidence="1">
    <location>
        <begin position="136"/>
        <end position="150"/>
    </location>
</feature>
<gene>
    <name evidence="2" type="ORF">WJX73_007124</name>
</gene>
<feature type="region of interest" description="Disordered" evidence="1">
    <location>
        <begin position="136"/>
        <end position="338"/>
    </location>
</feature>
<reference evidence="2 3" key="1">
    <citation type="journal article" date="2024" name="Nat. Commun.">
        <title>Phylogenomics reveals the evolutionary origins of lichenization in chlorophyte algae.</title>
        <authorList>
            <person name="Puginier C."/>
            <person name="Libourel C."/>
            <person name="Otte J."/>
            <person name="Skaloud P."/>
            <person name="Haon M."/>
            <person name="Grisel S."/>
            <person name="Petersen M."/>
            <person name="Berrin J.G."/>
            <person name="Delaux P.M."/>
            <person name="Dal Grande F."/>
            <person name="Keller J."/>
        </authorList>
    </citation>
    <scope>NUCLEOTIDE SEQUENCE [LARGE SCALE GENOMIC DNA]</scope>
    <source>
        <strain evidence="2 3">SAG 2036</strain>
    </source>
</reference>
<evidence type="ECO:0000256" key="1">
    <source>
        <dbReference type="SAM" id="MobiDB-lite"/>
    </source>
</evidence>
<protein>
    <recommendedName>
        <fullName evidence="4">AP2/ERF domain-containing protein</fullName>
    </recommendedName>
</protein>
<dbReference type="AlphaFoldDB" id="A0AAW1PI57"/>
<evidence type="ECO:0008006" key="4">
    <source>
        <dbReference type="Google" id="ProtNLM"/>
    </source>
</evidence>
<feature type="region of interest" description="Disordered" evidence="1">
    <location>
        <begin position="1"/>
        <end position="122"/>
    </location>
</feature>
<feature type="compositionally biased region" description="Basic and acidic residues" evidence="1">
    <location>
        <begin position="267"/>
        <end position="283"/>
    </location>
</feature>
<name>A0AAW1PI57_9CHLO</name>
<feature type="compositionally biased region" description="Basic and acidic residues" evidence="1">
    <location>
        <begin position="1"/>
        <end position="11"/>
    </location>
</feature>
<dbReference type="Proteomes" id="UP001465755">
    <property type="component" value="Unassembled WGS sequence"/>
</dbReference>
<keyword evidence="3" id="KW-1185">Reference proteome</keyword>
<organism evidence="2 3">
    <name type="scientific">Symbiochloris irregularis</name>
    <dbReference type="NCBI Taxonomy" id="706552"/>
    <lineage>
        <taxon>Eukaryota</taxon>
        <taxon>Viridiplantae</taxon>
        <taxon>Chlorophyta</taxon>
        <taxon>core chlorophytes</taxon>
        <taxon>Trebouxiophyceae</taxon>
        <taxon>Trebouxiales</taxon>
        <taxon>Trebouxiaceae</taxon>
        <taxon>Symbiochloris</taxon>
    </lineage>
</organism>
<evidence type="ECO:0000313" key="2">
    <source>
        <dbReference type="EMBL" id="KAK9808547.1"/>
    </source>
</evidence>
<comment type="caution">
    <text evidence="2">The sequence shown here is derived from an EMBL/GenBank/DDBJ whole genome shotgun (WGS) entry which is preliminary data.</text>
</comment>
<dbReference type="EMBL" id="JALJOQ010000022">
    <property type="protein sequence ID" value="KAK9808547.1"/>
    <property type="molecule type" value="Genomic_DNA"/>
</dbReference>
<sequence>MDRPRSEDGKASLRQPRRLMLAKGDRPCDNEGESNNEMASADKASPASNIQKTAASADKSSPAAADDVAEDDSAEPTEAQEGPVGSRRQAGSEQGKQRKEPSPTDSSDYMVIVPPSTAQADAAAAVKVVKETIRRAKAEAAAEKAAKEATAEAAFRPSGRRLQRRAGTTSANSPQQQTEDADMDDAAERPQQQGQAGRKRARILDESDEESDNEMASADKASPASKTQKTVASADKSSPAPANDAAEDDSAEPTEAQEGPVGSRRKAGSEKGKLRKEPSHTDSSDCVVIVPPSSARVAKARRNATMASIVEGTELMTSNPGSQQPADKSEADTGSKATAKTAALGKAAAAAASAAAQSKGKNGKEVEAARVTRGALGCTVSNGEGALRQSRRLAAKRCPELQFAPRLPSEDGGNLRQGYWMVPEREGNKKFRANLETKEGVCAMDYRLEEEAADAVFQHYYEFHDLDLPIDQPLQRCNVEGNAVRLGPKPLQEKDSPPQLRIRGLRRGLSHSPMLLRACRQDMGCGLELVVRRLSRDRGRSLAGRPSSPPFPGDCERFPLSAGTSRSSTLEASSQGAPAVDTGSRGLLGWGGAAMRFPMSRRSSEPA</sequence>
<feature type="compositionally biased region" description="Polar residues" evidence="1">
    <location>
        <begin position="315"/>
        <end position="326"/>
    </location>
</feature>
<feature type="compositionally biased region" description="Low complexity" evidence="1">
    <location>
        <begin position="54"/>
        <end position="66"/>
    </location>
</feature>